<dbReference type="RefSeq" id="WP_201638294.1">
    <property type="nucleotide sequence ID" value="NZ_JAEQNB010000010.1"/>
</dbReference>
<proteinExistence type="predicted"/>
<keyword evidence="2" id="KW-0067">ATP-binding</keyword>
<dbReference type="Pfam" id="PF18030">
    <property type="entry name" value="Rimk_N"/>
    <property type="match status" value="1"/>
</dbReference>
<evidence type="ECO:0000259" key="3">
    <source>
        <dbReference type="PROSITE" id="PS50975"/>
    </source>
</evidence>
<dbReference type="PANTHER" id="PTHR21621">
    <property type="entry name" value="RIBOSOMAL PROTEIN S6 MODIFICATION PROTEIN"/>
    <property type="match status" value="1"/>
</dbReference>
<dbReference type="Proteomes" id="UP000602284">
    <property type="component" value="Unassembled WGS sequence"/>
</dbReference>
<dbReference type="EMBL" id="JAEQNB010000010">
    <property type="protein sequence ID" value="MBL0389292.1"/>
    <property type="molecule type" value="Genomic_DNA"/>
</dbReference>
<feature type="domain" description="ATP-grasp" evidence="3">
    <location>
        <begin position="106"/>
        <end position="291"/>
    </location>
</feature>
<evidence type="ECO:0000313" key="5">
    <source>
        <dbReference type="Proteomes" id="UP000602284"/>
    </source>
</evidence>
<dbReference type="Gene3D" id="3.30.470.20">
    <property type="entry name" value="ATP-grasp fold, B domain"/>
    <property type="match status" value="1"/>
</dbReference>
<dbReference type="InterPro" id="IPR041107">
    <property type="entry name" value="Rimk_N"/>
</dbReference>
<evidence type="ECO:0000256" key="2">
    <source>
        <dbReference type="PROSITE-ProRule" id="PRU00409"/>
    </source>
</evidence>
<protein>
    <submittedName>
        <fullName evidence="4">ATP-grasp domain-containing protein</fullName>
    </submittedName>
</protein>
<dbReference type="InterPro" id="IPR013651">
    <property type="entry name" value="ATP-grasp_RimK-type"/>
</dbReference>
<dbReference type="InterPro" id="IPR011761">
    <property type="entry name" value="ATP-grasp"/>
</dbReference>
<dbReference type="PANTHER" id="PTHR21621:SF0">
    <property type="entry name" value="BETA-CITRYLGLUTAMATE SYNTHASE B-RELATED"/>
    <property type="match status" value="1"/>
</dbReference>
<gene>
    <name evidence="4" type="ORF">JJB07_22125</name>
</gene>
<comment type="cofactor">
    <cofactor evidence="1">
        <name>Mg(2+)</name>
        <dbReference type="ChEBI" id="CHEBI:18420"/>
    </cofactor>
</comment>
<comment type="caution">
    <text evidence="4">The sequence shown here is derived from an EMBL/GenBank/DDBJ whole genome shotgun (WGS) entry which is preliminary data.</text>
</comment>
<dbReference type="SUPFAM" id="SSF56059">
    <property type="entry name" value="Glutathione synthetase ATP-binding domain-like"/>
    <property type="match status" value="1"/>
</dbReference>
<sequence length="303" mass="34033">MKIGIMGWDYEEFESLNLVEAGVALGHEMLLFTLQDVQFTTRDGRNQLSANGRDLAELDVVISRAQVRPEHWASDCERYQLMQEAGLFVIDPADDFITSESKLLTMHRLTEAGLQVPDTFQCNNVSAVRELAAKYGTIVVKPSYGYAGQDVERVTGDFEKSAPLVQSLLSQYGDVLVQPFIPHPEGDFRTTVVGDEILFTIRRIPNEKTWKANLAMGATFEEVEVSDEIREVTMRAVQAMGITIAGLDILAYDGKYYLLEVNNVPGWYFFEPERRFAVSKHVIQYAVNSTLAHRDAQLTPEGV</sequence>
<keyword evidence="5" id="KW-1185">Reference proteome</keyword>
<organism evidence="4 5">
    <name type="scientific">Tumebacillus amylolyticus</name>
    <dbReference type="NCBI Taxonomy" id="2801339"/>
    <lineage>
        <taxon>Bacteria</taxon>
        <taxon>Bacillati</taxon>
        <taxon>Bacillota</taxon>
        <taxon>Bacilli</taxon>
        <taxon>Bacillales</taxon>
        <taxon>Alicyclobacillaceae</taxon>
        <taxon>Tumebacillus</taxon>
    </lineage>
</organism>
<evidence type="ECO:0000313" key="4">
    <source>
        <dbReference type="EMBL" id="MBL0389292.1"/>
    </source>
</evidence>
<keyword evidence="2" id="KW-0547">Nucleotide-binding</keyword>
<dbReference type="PROSITE" id="PS50975">
    <property type="entry name" value="ATP_GRASP"/>
    <property type="match status" value="1"/>
</dbReference>
<reference evidence="4 5" key="1">
    <citation type="submission" date="2021-01" db="EMBL/GenBank/DDBJ databases">
        <title>Tumebacillus sp. strain ITR2 16S ribosomal RNA gene Genome sequencing and assembly.</title>
        <authorList>
            <person name="Kang M."/>
        </authorList>
    </citation>
    <scope>NUCLEOTIDE SEQUENCE [LARGE SCALE GENOMIC DNA]</scope>
    <source>
        <strain evidence="4 5">ITR2</strain>
    </source>
</reference>
<name>A0ABS1JGC7_9BACL</name>
<dbReference type="Pfam" id="PF08443">
    <property type="entry name" value="RimK"/>
    <property type="match status" value="1"/>
</dbReference>
<accession>A0ABS1JGC7</accession>
<evidence type="ECO:0000256" key="1">
    <source>
        <dbReference type="ARBA" id="ARBA00001946"/>
    </source>
</evidence>
<dbReference type="Gene3D" id="3.40.50.20">
    <property type="match status" value="1"/>
</dbReference>